<dbReference type="Proteomes" id="UP001150904">
    <property type="component" value="Unassembled WGS sequence"/>
</dbReference>
<organism evidence="3 4">
    <name type="scientific">Penicillium cinerascens</name>
    <dbReference type="NCBI Taxonomy" id="70096"/>
    <lineage>
        <taxon>Eukaryota</taxon>
        <taxon>Fungi</taxon>
        <taxon>Dikarya</taxon>
        <taxon>Ascomycota</taxon>
        <taxon>Pezizomycotina</taxon>
        <taxon>Eurotiomycetes</taxon>
        <taxon>Eurotiomycetidae</taxon>
        <taxon>Eurotiales</taxon>
        <taxon>Aspergillaceae</taxon>
        <taxon>Penicillium</taxon>
    </lineage>
</organism>
<dbReference type="GO" id="GO:0008649">
    <property type="term" value="F:rRNA methyltransferase activity"/>
    <property type="evidence" value="ECO:0007669"/>
    <property type="project" value="TreeGrafter"/>
</dbReference>
<dbReference type="PANTHER" id="PTHR10335">
    <property type="entry name" value="RRNA 2-O-METHYLTRANSFERASE FIBRILLARIN"/>
    <property type="match status" value="1"/>
</dbReference>
<gene>
    <name evidence="3" type="ORF">N7498_007100</name>
</gene>
<evidence type="ECO:0000313" key="3">
    <source>
        <dbReference type="EMBL" id="KAJ5197983.1"/>
    </source>
</evidence>
<comment type="caution">
    <text evidence="3">The sequence shown here is derived from an EMBL/GenBank/DDBJ whole genome shotgun (WGS) entry which is preliminary data.</text>
</comment>
<protein>
    <recommendedName>
        <fullName evidence="2">Swiss Army Knife RNA repair protein HAD domain-containing protein</fullName>
    </recommendedName>
</protein>
<dbReference type="PANTHER" id="PTHR10335:SF23">
    <property type="entry name" value="OB FOLD-CONTAINING PROTEIN, NUCLEIC ACID BINDING"/>
    <property type="match status" value="1"/>
</dbReference>
<feature type="compositionally biased region" description="Basic residues" evidence="1">
    <location>
        <begin position="556"/>
        <end position="580"/>
    </location>
</feature>
<dbReference type="GO" id="GO:0003723">
    <property type="term" value="F:RNA binding"/>
    <property type="evidence" value="ECO:0007669"/>
    <property type="project" value="TreeGrafter"/>
</dbReference>
<dbReference type="GeneID" id="83181463"/>
<keyword evidence="4" id="KW-1185">Reference proteome</keyword>
<sequence length="620" mass="69634">MTRGRGKKTRRAAVKAHRYRPRQKKPPAPAPTFLRLPRCGATNKSFLPAVSPSRDHLMRSAKAVVSERLARLGNMTSSMSTSAPRSHTVTSLKRWSVLNKELPPVSQIRAIHVYDFDNTLFLSPLPNPQLWNGTTIGFLQAYESFTNGGWWHDPTILAATGKGTEIEETRGWQGCWNEQILRLVRLSMEQKDALTVLLTGRGEAKFAEPIKRMVASQQLDFDLFGLKPEVGPNGQRFSSTMKFKQNFLQDLIFTYKQAKEVRVYEDRVKHVAAFRDFFEEMNRELQNGQAAPRMPINSEVIQVSEECAYLDPTTEIAEVQRMINSHNLALRNQSVTKGRLRIKRTVFYTGYLLSSEDSHRMSQDLLGPLLPPGLGESNNLKFMANSILIAPRPAPKSILEKIGGMGKKLSWQVTGTACFENRIWAARVAPIPATEPFYTENPTPLIVLAVRKGSRPADAGKIQNWHPVPADMAITFDSVIDEKVVLRVEPEHPNEGEWESQFMKKGHKRRFQDRNEEILYPQSGQTNGYEGYVQGQSHGYNPYQNNRHNFEDGPRRGSHRSRGRGNGRGRGARGGRGRGRGGREGGSNPYYKSLDDHVGGNEPSNDFKGGNAGGGFTMDY</sequence>
<feature type="compositionally biased region" description="Gly residues" evidence="1">
    <location>
        <begin position="610"/>
        <end position="620"/>
    </location>
</feature>
<dbReference type="GO" id="GO:1990259">
    <property type="term" value="F:histone H2AQ104 methyltransferase activity"/>
    <property type="evidence" value="ECO:0007669"/>
    <property type="project" value="TreeGrafter"/>
</dbReference>
<proteinExistence type="predicted"/>
<dbReference type="Pfam" id="PF10307">
    <property type="entry name" value="HAD_SAK_1"/>
    <property type="match status" value="1"/>
</dbReference>
<dbReference type="RefSeq" id="XP_058306411.1">
    <property type="nucleotide sequence ID" value="XM_058454162.1"/>
</dbReference>
<feature type="region of interest" description="Disordered" evidence="1">
    <location>
        <begin position="518"/>
        <end position="620"/>
    </location>
</feature>
<evidence type="ECO:0000313" key="4">
    <source>
        <dbReference type="Proteomes" id="UP001150904"/>
    </source>
</evidence>
<accession>A0A9W9JJA5</accession>
<reference evidence="3" key="1">
    <citation type="submission" date="2022-12" db="EMBL/GenBank/DDBJ databases">
        <authorList>
            <person name="Petersen C."/>
        </authorList>
    </citation>
    <scope>NUCLEOTIDE SEQUENCE</scope>
    <source>
        <strain evidence="3">IBT 15544</strain>
    </source>
</reference>
<feature type="region of interest" description="Disordered" evidence="1">
    <location>
        <begin position="1"/>
        <end position="35"/>
    </location>
</feature>
<feature type="compositionally biased region" description="Polar residues" evidence="1">
    <location>
        <begin position="522"/>
        <end position="547"/>
    </location>
</feature>
<dbReference type="OrthoDB" id="5596992at2759"/>
<dbReference type="EMBL" id="JAPQKR010000014">
    <property type="protein sequence ID" value="KAJ5197983.1"/>
    <property type="molecule type" value="Genomic_DNA"/>
</dbReference>
<reference evidence="3" key="2">
    <citation type="journal article" date="2023" name="IMA Fungus">
        <title>Comparative genomic study of the Penicillium genus elucidates a diverse pangenome and 15 lateral gene transfer events.</title>
        <authorList>
            <person name="Petersen C."/>
            <person name="Sorensen T."/>
            <person name="Nielsen M.R."/>
            <person name="Sondergaard T.E."/>
            <person name="Sorensen J.L."/>
            <person name="Fitzpatrick D.A."/>
            <person name="Frisvad J.C."/>
            <person name="Nielsen K.L."/>
        </authorList>
    </citation>
    <scope>NUCLEOTIDE SEQUENCE</scope>
    <source>
        <strain evidence="3">IBT 15544</strain>
    </source>
</reference>
<dbReference type="InterPro" id="IPR018812">
    <property type="entry name" value="SAK_HAD"/>
</dbReference>
<dbReference type="GO" id="GO:0032040">
    <property type="term" value="C:small-subunit processome"/>
    <property type="evidence" value="ECO:0007669"/>
    <property type="project" value="TreeGrafter"/>
</dbReference>
<feature type="compositionally biased region" description="Basic residues" evidence="1">
    <location>
        <begin position="1"/>
        <end position="25"/>
    </location>
</feature>
<dbReference type="GO" id="GO:0000494">
    <property type="term" value="P:box C/D sno(s)RNA 3'-end processing"/>
    <property type="evidence" value="ECO:0007669"/>
    <property type="project" value="TreeGrafter"/>
</dbReference>
<name>A0A9W9JJA5_9EURO</name>
<dbReference type="AlphaFoldDB" id="A0A9W9JJA5"/>
<dbReference type="GO" id="GO:0031428">
    <property type="term" value="C:box C/D methylation guide snoRNP complex"/>
    <property type="evidence" value="ECO:0007669"/>
    <property type="project" value="TreeGrafter"/>
</dbReference>
<evidence type="ECO:0000259" key="2">
    <source>
        <dbReference type="Pfam" id="PF10307"/>
    </source>
</evidence>
<feature type="domain" description="Swiss Army Knife RNA repair protein HAD" evidence="2">
    <location>
        <begin position="123"/>
        <end position="327"/>
    </location>
</feature>
<evidence type="ECO:0000256" key="1">
    <source>
        <dbReference type="SAM" id="MobiDB-lite"/>
    </source>
</evidence>